<keyword evidence="1" id="KW-0812">Transmembrane</keyword>
<dbReference type="InterPro" id="IPR055375">
    <property type="entry name" value="Ribophorin_II_2nd"/>
</dbReference>
<evidence type="ECO:0000313" key="3">
    <source>
        <dbReference type="EMBL" id="KAL3638375.1"/>
    </source>
</evidence>
<accession>A0ABD3D7U9</accession>
<name>A0ABD3D7U9_9LAMI</name>
<sequence length="149" mass="16043">MVLKRNYGPEVDIWSAGVILYILLCGVPTFWAEGAESRLKDSLNAANSLLDYYYSIRGLVLVKMLRFLFTGLALEALTGATSLASSKIDNSLVRGSVPLILSLPATVLSVTKKDQLKPVVSTVLGSSVPPLSVKLKQIFVSGTKDASRK</sequence>
<keyword evidence="1" id="KW-0472">Membrane</keyword>
<protein>
    <recommendedName>
        <fullName evidence="2">Ribophorin II second domain-containing protein</fullName>
    </recommendedName>
</protein>
<organism evidence="3 4">
    <name type="scientific">Castilleja foliolosa</name>
    <dbReference type="NCBI Taxonomy" id="1961234"/>
    <lineage>
        <taxon>Eukaryota</taxon>
        <taxon>Viridiplantae</taxon>
        <taxon>Streptophyta</taxon>
        <taxon>Embryophyta</taxon>
        <taxon>Tracheophyta</taxon>
        <taxon>Spermatophyta</taxon>
        <taxon>Magnoliopsida</taxon>
        <taxon>eudicotyledons</taxon>
        <taxon>Gunneridae</taxon>
        <taxon>Pentapetalae</taxon>
        <taxon>asterids</taxon>
        <taxon>lamiids</taxon>
        <taxon>Lamiales</taxon>
        <taxon>Orobanchaceae</taxon>
        <taxon>Pedicularideae</taxon>
        <taxon>Castillejinae</taxon>
        <taxon>Castilleja</taxon>
    </lineage>
</organism>
<dbReference type="EMBL" id="JAVIJP010000019">
    <property type="protein sequence ID" value="KAL3638375.1"/>
    <property type="molecule type" value="Genomic_DNA"/>
</dbReference>
<evidence type="ECO:0000313" key="4">
    <source>
        <dbReference type="Proteomes" id="UP001632038"/>
    </source>
</evidence>
<proteinExistence type="predicted"/>
<dbReference type="Proteomes" id="UP001632038">
    <property type="component" value="Unassembled WGS sequence"/>
</dbReference>
<dbReference type="Pfam" id="PF23861">
    <property type="entry name" value="Ribophorin_II_2nd"/>
    <property type="match status" value="1"/>
</dbReference>
<comment type="caution">
    <text evidence="3">The sequence shown here is derived from an EMBL/GenBank/DDBJ whole genome shotgun (WGS) entry which is preliminary data.</text>
</comment>
<gene>
    <name evidence="3" type="ORF">CASFOL_017746</name>
</gene>
<evidence type="ECO:0000259" key="2">
    <source>
        <dbReference type="Pfam" id="PF23861"/>
    </source>
</evidence>
<feature type="transmembrane region" description="Helical" evidence="1">
    <location>
        <begin position="12"/>
        <end position="32"/>
    </location>
</feature>
<dbReference type="InterPro" id="IPR011009">
    <property type="entry name" value="Kinase-like_dom_sf"/>
</dbReference>
<keyword evidence="1" id="KW-1133">Transmembrane helix</keyword>
<dbReference type="SUPFAM" id="SSF56112">
    <property type="entry name" value="Protein kinase-like (PK-like)"/>
    <property type="match status" value="1"/>
</dbReference>
<feature type="domain" description="Ribophorin II second" evidence="2">
    <location>
        <begin position="99"/>
        <end position="146"/>
    </location>
</feature>
<dbReference type="InterPro" id="IPR008814">
    <property type="entry name" value="Swp1"/>
</dbReference>
<evidence type="ECO:0000256" key="1">
    <source>
        <dbReference type="SAM" id="Phobius"/>
    </source>
</evidence>
<dbReference type="Gene3D" id="1.10.510.10">
    <property type="entry name" value="Transferase(Phosphotransferase) domain 1"/>
    <property type="match status" value="1"/>
</dbReference>
<dbReference type="PANTHER" id="PTHR12640:SF0">
    <property type="entry name" value="DOLICHYL-DIPHOSPHOOLIGOSACCHARIDE--PROTEIN GLYCOSYLTRANSFERASE SUBUNIT 2"/>
    <property type="match status" value="1"/>
</dbReference>
<dbReference type="AlphaFoldDB" id="A0ABD3D7U9"/>
<keyword evidence="4" id="KW-1185">Reference proteome</keyword>
<dbReference type="PANTHER" id="PTHR12640">
    <property type="entry name" value="RIBOPHORIN II"/>
    <property type="match status" value="1"/>
</dbReference>
<reference evidence="4" key="1">
    <citation type="journal article" date="2024" name="IScience">
        <title>Strigolactones Initiate the Formation of Haustorium-like Structures in Castilleja.</title>
        <authorList>
            <person name="Buerger M."/>
            <person name="Peterson D."/>
            <person name="Chory J."/>
        </authorList>
    </citation>
    <scope>NUCLEOTIDE SEQUENCE [LARGE SCALE GENOMIC DNA]</scope>
</reference>